<dbReference type="InterPro" id="IPR051257">
    <property type="entry name" value="Diverse_CBS-Domain"/>
</dbReference>
<protein>
    <recommendedName>
        <fullName evidence="3">CBS domain-containing protein</fullName>
    </recommendedName>
</protein>
<evidence type="ECO:0000313" key="5">
    <source>
        <dbReference type="Proteomes" id="UP001500575"/>
    </source>
</evidence>
<dbReference type="InterPro" id="IPR046342">
    <property type="entry name" value="CBS_dom_sf"/>
</dbReference>
<dbReference type="Gene3D" id="3.10.580.10">
    <property type="entry name" value="CBS-domain"/>
    <property type="match status" value="1"/>
</dbReference>
<reference evidence="4 5" key="1">
    <citation type="journal article" date="2019" name="Int. J. Syst. Evol. Microbiol.">
        <title>The Global Catalogue of Microorganisms (GCM) 10K type strain sequencing project: providing services to taxonomists for standard genome sequencing and annotation.</title>
        <authorList>
            <consortium name="The Broad Institute Genomics Platform"/>
            <consortium name="The Broad Institute Genome Sequencing Center for Infectious Disease"/>
            <person name="Wu L."/>
            <person name="Ma J."/>
        </authorList>
    </citation>
    <scope>NUCLEOTIDE SEQUENCE [LARGE SCALE GENOMIC DNA]</scope>
    <source>
        <strain evidence="4 5">JCM 16021</strain>
    </source>
</reference>
<dbReference type="InterPro" id="IPR000644">
    <property type="entry name" value="CBS_dom"/>
</dbReference>
<feature type="domain" description="CBS" evidence="3">
    <location>
        <begin position="7"/>
        <end position="66"/>
    </location>
</feature>
<accession>A0ABN2Y550</accession>
<dbReference type="SMART" id="SM00116">
    <property type="entry name" value="CBS"/>
    <property type="match status" value="2"/>
</dbReference>
<organism evidence="4 5">
    <name type="scientific">Nocardioides bigeumensis</name>
    <dbReference type="NCBI Taxonomy" id="433657"/>
    <lineage>
        <taxon>Bacteria</taxon>
        <taxon>Bacillati</taxon>
        <taxon>Actinomycetota</taxon>
        <taxon>Actinomycetes</taxon>
        <taxon>Propionibacteriales</taxon>
        <taxon>Nocardioidaceae</taxon>
        <taxon>Nocardioides</taxon>
    </lineage>
</organism>
<gene>
    <name evidence="4" type="ORF">GCM10009843_16190</name>
</gene>
<dbReference type="Pfam" id="PF00571">
    <property type="entry name" value="CBS"/>
    <property type="match status" value="2"/>
</dbReference>
<dbReference type="RefSeq" id="WP_344303175.1">
    <property type="nucleotide sequence ID" value="NZ_BAAAQQ010000007.1"/>
</dbReference>
<keyword evidence="5" id="KW-1185">Reference proteome</keyword>
<proteinExistence type="predicted"/>
<evidence type="ECO:0000256" key="2">
    <source>
        <dbReference type="PROSITE-ProRule" id="PRU00703"/>
    </source>
</evidence>
<comment type="caution">
    <text evidence="4">The sequence shown here is derived from an EMBL/GenBank/DDBJ whole genome shotgun (WGS) entry which is preliminary data.</text>
</comment>
<sequence>MLVRQLMTSSPVTVSRRTSAQTALRLMAAHDVTALPVTTRTGRVEGIVSELDLLRERAAPPRGHHLDGPRGALDPPKYVDEVMTPHVLTVREVSDVADAIELFLTSGVKSLPVVDPTDRVVGILSRADVVRAIARADDELAGEVDDLLVRAGLRDWYVEACDGVLHISGRGEDRQERLAVALARTVPGVLSVHVSTSAADQAGRHGAGR</sequence>
<dbReference type="PANTHER" id="PTHR43080:SF2">
    <property type="entry name" value="CBS DOMAIN-CONTAINING PROTEIN"/>
    <property type="match status" value="1"/>
</dbReference>
<evidence type="ECO:0000313" key="4">
    <source>
        <dbReference type="EMBL" id="GAA2121707.1"/>
    </source>
</evidence>
<evidence type="ECO:0000256" key="1">
    <source>
        <dbReference type="ARBA" id="ARBA00023122"/>
    </source>
</evidence>
<dbReference type="PROSITE" id="PS51371">
    <property type="entry name" value="CBS"/>
    <property type="match status" value="2"/>
</dbReference>
<name>A0ABN2Y550_9ACTN</name>
<dbReference type="EMBL" id="BAAAQQ010000007">
    <property type="protein sequence ID" value="GAA2121707.1"/>
    <property type="molecule type" value="Genomic_DNA"/>
</dbReference>
<keyword evidence="1 2" id="KW-0129">CBS domain</keyword>
<dbReference type="PANTHER" id="PTHR43080">
    <property type="entry name" value="CBS DOMAIN-CONTAINING PROTEIN CBSX3, MITOCHONDRIAL"/>
    <property type="match status" value="1"/>
</dbReference>
<evidence type="ECO:0000259" key="3">
    <source>
        <dbReference type="PROSITE" id="PS51371"/>
    </source>
</evidence>
<feature type="domain" description="CBS" evidence="3">
    <location>
        <begin position="83"/>
        <end position="139"/>
    </location>
</feature>
<dbReference type="Proteomes" id="UP001500575">
    <property type="component" value="Unassembled WGS sequence"/>
</dbReference>
<dbReference type="SUPFAM" id="SSF54631">
    <property type="entry name" value="CBS-domain pair"/>
    <property type="match status" value="1"/>
</dbReference>